<feature type="compositionally biased region" description="Basic and acidic residues" evidence="1">
    <location>
        <begin position="645"/>
        <end position="659"/>
    </location>
</feature>
<feature type="compositionally biased region" description="Basic and acidic residues" evidence="1">
    <location>
        <begin position="504"/>
        <end position="531"/>
    </location>
</feature>
<feature type="compositionally biased region" description="Basic residues" evidence="1">
    <location>
        <begin position="107"/>
        <end position="117"/>
    </location>
</feature>
<dbReference type="PANTHER" id="PTHR23034:SF2">
    <property type="entry name" value="GLUTAMATE-RICH PROTEIN 3"/>
    <property type="match status" value="1"/>
</dbReference>
<feature type="compositionally biased region" description="Basic and acidic residues" evidence="1">
    <location>
        <begin position="440"/>
        <end position="454"/>
    </location>
</feature>
<keyword evidence="4" id="KW-1185">Reference proteome</keyword>
<organism evidence="3 4">
    <name type="scientific">Cyanistes caeruleus</name>
    <name type="common">Eurasian blue tit</name>
    <name type="synonym">Parus caeruleus</name>
    <dbReference type="NCBI Taxonomy" id="156563"/>
    <lineage>
        <taxon>Eukaryota</taxon>
        <taxon>Metazoa</taxon>
        <taxon>Chordata</taxon>
        <taxon>Craniata</taxon>
        <taxon>Vertebrata</taxon>
        <taxon>Euteleostomi</taxon>
        <taxon>Archelosauria</taxon>
        <taxon>Archosauria</taxon>
        <taxon>Dinosauria</taxon>
        <taxon>Saurischia</taxon>
        <taxon>Theropoda</taxon>
        <taxon>Coelurosauria</taxon>
        <taxon>Aves</taxon>
        <taxon>Neognathae</taxon>
        <taxon>Neoaves</taxon>
        <taxon>Telluraves</taxon>
        <taxon>Australaves</taxon>
        <taxon>Passeriformes</taxon>
        <taxon>Paridae</taxon>
        <taxon>Cyanistes</taxon>
    </lineage>
</organism>
<feature type="compositionally biased region" description="Basic and acidic residues" evidence="1">
    <location>
        <begin position="465"/>
        <end position="478"/>
    </location>
</feature>
<evidence type="ECO:0000256" key="1">
    <source>
        <dbReference type="SAM" id="MobiDB-lite"/>
    </source>
</evidence>
<evidence type="ECO:0000313" key="4">
    <source>
        <dbReference type="Proteomes" id="UP000694410"/>
    </source>
</evidence>
<dbReference type="InterPro" id="IPR027962">
    <property type="entry name" value="ERICH3"/>
</dbReference>
<feature type="region of interest" description="Disordered" evidence="1">
    <location>
        <begin position="103"/>
        <end position="123"/>
    </location>
</feature>
<sequence length="1140" mass="121924">MRRDHQRDVQECLADAIFQKVLDMERHHQLETKRSLECSVRKERMQPIKVEEFRASLENVIRVHCPHPPLTPRSQHQLGALVAAERPGRSQWRTPGLGVDCGGGHCPHQHRTKKRASSKGERSELSLLNSVEYMSGVSPCQLPLIHSCVVPVPPPRLRRGHRRVPPLRIGLPMCRRFHPTTAFNEQILIKNTRGYPKSPLCSNALVTMIYLGKSRNVSLCEYMDEVKIFQQHCGTENICVYKGELFEGDTFQFTSKRHLGFPFSLTCYLNGLQVDRLSSCCEYRYQSRSQVRARSGYFRVLHVAGAPPCYRCILAMGLDKKLFPPKRKTRYQDGKHVCCWGSAVHSEPCVSSIGQKSKDSMSMSVSTRGREASVGTLAETLQTGEESSEEEMENQSCQESEDSQDDTSINEYDEDFEADEEINEEGQTGDEMNGMSESSSDDKNRNLDYRKESETSSQKALQASDSEKNESDGYSDNKDSEDDQQERRPADSLSSMSTQCSTETDSRAEMVTDDVNGKEEWNIKSTSDRAAHAHYGNGNGEKKLLRMEENQEISALEEKGIDEAEKTKPEDLTAREDTRIFHENIMAMQHQNPEVNGEFKQPGSGDSNLNEEEKKHSPVPWESRVLKMEDGKEESPWCEEGGVFEDCKLVQEEIEKTTGNDHPVNSDPEPGDSCANEEEKSAANTECDASGAAAAGGFLAEGRGSLDVQEAAGQAVRAGQAAGQGRALEQDGAAEEDAGRGEAEGKAARAEDSLPRAGTGAALEESAPEEGAVAEEHPSGKGAGEVVKLGTEVSPGEQKVLVEGMEREVALGAAGGEGPAGALPGWEADRAVPQGQEGAVGITEEEEEAADEGLRGAVGLPAEEEMGEPGCGAGESFGQGGSAGKDTVVGAVSEEEEAVEDADVAADGMARAVNPEGEEAITEDISEGEEAMGKPGALWEALGDVETGEAMPGGEGFVKPSEFSQLKGSGEEWMEVGKAVAGAAALESAQAWEVGGSTLQIEENTMEKSLEAEKGPVLQVAPGFGALGGVWGDPVTKGPSQVEETPAAQEEGGAAGALRGGNSKAEAERAVEGKPEGEVAVGGSAEAAGAGSGGEEVATGGAAGSEEPAARTEGRLRCGEGRRKGSAPGQALGGERGLCG</sequence>
<feature type="compositionally biased region" description="Basic and acidic residues" evidence="1">
    <location>
        <begin position="624"/>
        <end position="635"/>
    </location>
</feature>
<feature type="region of interest" description="Disordered" evidence="1">
    <location>
        <begin position="556"/>
        <end position="575"/>
    </location>
</feature>
<reference evidence="3" key="2">
    <citation type="submission" date="2025-09" db="UniProtKB">
        <authorList>
            <consortium name="Ensembl"/>
        </authorList>
    </citation>
    <scope>IDENTIFICATION</scope>
</reference>
<feature type="compositionally biased region" description="Basic and acidic residues" evidence="1">
    <location>
        <begin position="1065"/>
        <end position="1077"/>
    </location>
</feature>
<feature type="domain" description="DUF4590" evidence="2">
    <location>
        <begin position="220"/>
        <end position="326"/>
    </location>
</feature>
<feature type="compositionally biased region" description="Low complexity" evidence="1">
    <location>
        <begin position="711"/>
        <end position="727"/>
    </location>
</feature>
<feature type="region of interest" description="Disordered" evidence="1">
    <location>
        <begin position="711"/>
        <end position="792"/>
    </location>
</feature>
<protein>
    <submittedName>
        <fullName evidence="3">Glutamate rich 3</fullName>
    </submittedName>
</protein>
<feature type="compositionally biased region" description="Polar residues" evidence="1">
    <location>
        <begin position="455"/>
        <end position="464"/>
    </location>
</feature>
<evidence type="ECO:0000313" key="3">
    <source>
        <dbReference type="Ensembl" id="ENSCCEP00000004907.1"/>
    </source>
</evidence>
<proteinExistence type="predicted"/>
<dbReference type="PANTHER" id="PTHR23034">
    <property type="entry name" value="GLUTAMATE-RICH PROTEIN 3"/>
    <property type="match status" value="1"/>
</dbReference>
<feature type="region of interest" description="Disordered" evidence="1">
    <location>
        <begin position="591"/>
        <end position="688"/>
    </location>
</feature>
<feature type="compositionally biased region" description="Polar residues" evidence="1">
    <location>
        <begin position="492"/>
        <end position="503"/>
    </location>
</feature>
<feature type="compositionally biased region" description="Acidic residues" evidence="1">
    <location>
        <begin position="386"/>
        <end position="405"/>
    </location>
</feature>
<name>A0A8C0U6D3_CYACU</name>
<feature type="region of interest" description="Disordered" evidence="1">
    <location>
        <begin position="420"/>
        <end position="544"/>
    </location>
</feature>
<reference evidence="3" key="1">
    <citation type="submission" date="2025-08" db="UniProtKB">
        <authorList>
            <consortium name="Ensembl"/>
        </authorList>
    </citation>
    <scope>IDENTIFICATION</scope>
</reference>
<feature type="compositionally biased region" description="Low complexity" evidence="1">
    <location>
        <begin position="1043"/>
        <end position="1052"/>
    </location>
</feature>
<dbReference type="AlphaFoldDB" id="A0A8C0U6D3"/>
<dbReference type="Ensembl" id="ENSCCET00000008102.1">
    <property type="protein sequence ID" value="ENSCCEP00000004907.1"/>
    <property type="gene ID" value="ENSCCEG00000005388.1"/>
</dbReference>
<evidence type="ECO:0000259" key="2">
    <source>
        <dbReference type="Pfam" id="PF15257"/>
    </source>
</evidence>
<dbReference type="Pfam" id="PF15257">
    <property type="entry name" value="DUF4590"/>
    <property type="match status" value="1"/>
</dbReference>
<dbReference type="InterPro" id="IPR048257">
    <property type="entry name" value="DUF4590"/>
</dbReference>
<feature type="compositionally biased region" description="Gly residues" evidence="1">
    <location>
        <begin position="1131"/>
        <end position="1140"/>
    </location>
</feature>
<gene>
    <name evidence="3" type="primary">ERICH3</name>
</gene>
<feature type="compositionally biased region" description="Basic and acidic residues" evidence="1">
    <location>
        <begin position="737"/>
        <end position="754"/>
    </location>
</feature>
<feature type="region of interest" description="Disordered" evidence="1">
    <location>
        <begin position="1030"/>
        <end position="1140"/>
    </location>
</feature>
<feature type="region of interest" description="Disordered" evidence="1">
    <location>
        <begin position="350"/>
        <end position="408"/>
    </location>
</feature>
<feature type="compositionally biased region" description="Low complexity" evidence="1">
    <location>
        <begin position="1078"/>
        <end position="1107"/>
    </location>
</feature>
<feature type="compositionally biased region" description="Polar residues" evidence="1">
    <location>
        <begin position="352"/>
        <end position="367"/>
    </location>
</feature>
<feature type="compositionally biased region" description="Basic and acidic residues" evidence="1">
    <location>
        <begin position="1108"/>
        <end position="1123"/>
    </location>
</feature>
<accession>A0A8C0U6D3</accession>
<dbReference type="Proteomes" id="UP000694410">
    <property type="component" value="Unplaced"/>
</dbReference>